<evidence type="ECO:0000256" key="2">
    <source>
        <dbReference type="SAM" id="MobiDB-lite"/>
    </source>
</evidence>
<dbReference type="EMBL" id="AGNL01011332">
    <property type="protein sequence ID" value="EJK68456.1"/>
    <property type="molecule type" value="Genomic_DNA"/>
</dbReference>
<feature type="coiled-coil region" evidence="1">
    <location>
        <begin position="124"/>
        <end position="151"/>
    </location>
</feature>
<evidence type="ECO:0000313" key="3">
    <source>
        <dbReference type="EMBL" id="EJK68456.1"/>
    </source>
</evidence>
<keyword evidence="4" id="KW-1185">Reference proteome</keyword>
<dbReference type="AlphaFoldDB" id="K0T503"/>
<feature type="region of interest" description="Disordered" evidence="2">
    <location>
        <begin position="1"/>
        <end position="45"/>
    </location>
</feature>
<name>K0T503_THAOC</name>
<feature type="compositionally biased region" description="Basic and acidic residues" evidence="2">
    <location>
        <begin position="15"/>
        <end position="24"/>
    </location>
</feature>
<protein>
    <submittedName>
        <fullName evidence="3">Uncharacterized protein</fullName>
    </submittedName>
</protein>
<proteinExistence type="predicted"/>
<reference evidence="3 4" key="1">
    <citation type="journal article" date="2012" name="Genome Biol.">
        <title>Genome and low-iron response of an oceanic diatom adapted to chronic iron limitation.</title>
        <authorList>
            <person name="Lommer M."/>
            <person name="Specht M."/>
            <person name="Roy A.S."/>
            <person name="Kraemer L."/>
            <person name="Andreson R."/>
            <person name="Gutowska M.A."/>
            <person name="Wolf J."/>
            <person name="Bergner S.V."/>
            <person name="Schilhabel M.B."/>
            <person name="Klostermeier U.C."/>
            <person name="Beiko R.G."/>
            <person name="Rosenstiel P."/>
            <person name="Hippler M."/>
            <person name="Laroche J."/>
        </authorList>
    </citation>
    <scope>NUCLEOTIDE SEQUENCE [LARGE SCALE GENOMIC DNA]</scope>
    <source>
        <strain evidence="3 4">CCMP1005</strain>
    </source>
</reference>
<sequence length="237" mass="26298">MSNTTTSLPLLPSARSRELLRRDLSSASTTVEENGSPGDEVSSQDQAVAAKVPSQEGIVNPRCAGQQHLITNEDRLEQREGELNALRTKEKNAFGGMKPLEASICCEVVHQFIATTSAFQNSFVADACRSLGDIERKLQVLENQMALMESRLYVSNVLDVCMPKHFTKESNPASWKTCANSRPSVLRSARSQQMIGGQHERANQLTRVELGAAFELTRLEHIYSYADTVRLKSHNFM</sequence>
<evidence type="ECO:0000256" key="1">
    <source>
        <dbReference type="SAM" id="Coils"/>
    </source>
</evidence>
<evidence type="ECO:0000313" key="4">
    <source>
        <dbReference type="Proteomes" id="UP000266841"/>
    </source>
</evidence>
<accession>K0T503</accession>
<gene>
    <name evidence="3" type="ORF">THAOC_10362</name>
</gene>
<dbReference type="eggNOG" id="ENOG502TAM9">
    <property type="taxonomic scope" value="Eukaryota"/>
</dbReference>
<keyword evidence="1" id="KW-0175">Coiled coil</keyword>
<organism evidence="3 4">
    <name type="scientific">Thalassiosira oceanica</name>
    <name type="common">Marine diatom</name>
    <dbReference type="NCBI Taxonomy" id="159749"/>
    <lineage>
        <taxon>Eukaryota</taxon>
        <taxon>Sar</taxon>
        <taxon>Stramenopiles</taxon>
        <taxon>Ochrophyta</taxon>
        <taxon>Bacillariophyta</taxon>
        <taxon>Coscinodiscophyceae</taxon>
        <taxon>Thalassiosirophycidae</taxon>
        <taxon>Thalassiosirales</taxon>
        <taxon>Thalassiosiraceae</taxon>
        <taxon>Thalassiosira</taxon>
    </lineage>
</organism>
<comment type="caution">
    <text evidence="3">The sequence shown here is derived from an EMBL/GenBank/DDBJ whole genome shotgun (WGS) entry which is preliminary data.</text>
</comment>
<dbReference type="Proteomes" id="UP000266841">
    <property type="component" value="Unassembled WGS sequence"/>
</dbReference>